<dbReference type="InterPro" id="IPR019925">
    <property type="entry name" value="DNA_repair_protein_predicted"/>
</dbReference>
<dbReference type="InterPro" id="IPR038726">
    <property type="entry name" value="PDDEXK_AddAB-type"/>
</dbReference>
<dbReference type="Proteomes" id="UP000285478">
    <property type="component" value="Chromosome"/>
</dbReference>
<dbReference type="AlphaFoldDB" id="A0A410H4E9"/>
<gene>
    <name evidence="2" type="ORF">EPV75_09035</name>
</gene>
<evidence type="ECO:0000313" key="2">
    <source>
        <dbReference type="EMBL" id="QAB15803.1"/>
    </source>
</evidence>
<dbReference type="InterPro" id="IPR027417">
    <property type="entry name" value="P-loop_NTPase"/>
</dbReference>
<proteinExistence type="predicted"/>
<organism evidence="2 3">
    <name type="scientific">Hydrogenovibrio thermophilus</name>
    <dbReference type="NCBI Taxonomy" id="265883"/>
    <lineage>
        <taxon>Bacteria</taxon>
        <taxon>Pseudomonadati</taxon>
        <taxon>Pseudomonadota</taxon>
        <taxon>Gammaproteobacteria</taxon>
        <taxon>Thiotrichales</taxon>
        <taxon>Piscirickettsiaceae</taxon>
        <taxon>Hydrogenovibrio</taxon>
    </lineage>
</organism>
<dbReference type="SUPFAM" id="SSF52540">
    <property type="entry name" value="P-loop containing nucleoside triphosphate hydrolases"/>
    <property type="match status" value="1"/>
</dbReference>
<protein>
    <recommendedName>
        <fullName evidence="1">PD-(D/E)XK endonuclease-like domain-containing protein</fullName>
    </recommendedName>
</protein>
<keyword evidence="3" id="KW-1185">Reference proteome</keyword>
<dbReference type="Pfam" id="PF12705">
    <property type="entry name" value="PDDEXK_1"/>
    <property type="match status" value="1"/>
</dbReference>
<evidence type="ECO:0000313" key="3">
    <source>
        <dbReference type="Proteomes" id="UP000285478"/>
    </source>
</evidence>
<name>A0A410H4E9_9GAMM</name>
<reference evidence="2 3" key="1">
    <citation type="journal article" date="2018" name="Environ. Microbiol.">
        <title>Genomes of ubiquitous marine and hypersaline Hydrogenovibrio, Thiomicrorhabdus and Thiomicrospira spp. encode a diversity of mechanisms to sustain chemolithoautotrophy in heterogeneous environments.</title>
        <authorList>
            <person name="Scott K.M."/>
            <person name="Williams J."/>
            <person name="Porter C.M.B."/>
            <person name="Russel S."/>
            <person name="Harmer T.L."/>
            <person name="Paul J.H."/>
            <person name="Antonen K.M."/>
            <person name="Bridges M.K."/>
            <person name="Camper G.J."/>
            <person name="Campla C.K."/>
            <person name="Casella L.G."/>
            <person name="Chase E."/>
            <person name="Conrad J.W."/>
            <person name="Cruz M.C."/>
            <person name="Dunlap D.S."/>
            <person name="Duran L."/>
            <person name="Fahsbender E.M."/>
            <person name="Goldsmith D.B."/>
            <person name="Keeley R.F."/>
            <person name="Kondoff M.R."/>
            <person name="Kussy B.I."/>
            <person name="Lane M.K."/>
            <person name="Lawler S."/>
            <person name="Leigh B.A."/>
            <person name="Lewis C."/>
            <person name="Lostal L.M."/>
            <person name="Marking D."/>
            <person name="Mancera P.A."/>
            <person name="McClenthan E.C."/>
            <person name="McIntyre E.A."/>
            <person name="Mine J.A."/>
            <person name="Modi S."/>
            <person name="Moore B.D."/>
            <person name="Morgan W.A."/>
            <person name="Nelson K.M."/>
            <person name="Nguyen K.N."/>
            <person name="Ogburn N."/>
            <person name="Parrino D.G."/>
            <person name="Pedapudi A.D."/>
            <person name="Pelham R.P."/>
            <person name="Preece A.M."/>
            <person name="Rampersad E.A."/>
            <person name="Richardson J.C."/>
            <person name="Rodgers C.M."/>
            <person name="Schaffer B.L."/>
            <person name="Sheridan N.E."/>
            <person name="Solone M.R."/>
            <person name="Staley Z.R."/>
            <person name="Tabuchi M."/>
            <person name="Waide R.J."/>
            <person name="Wanjugi P.W."/>
            <person name="Young S."/>
            <person name="Clum A."/>
            <person name="Daum C."/>
            <person name="Huntemann M."/>
            <person name="Ivanova N."/>
            <person name="Kyrpides N."/>
            <person name="Mikhailova N."/>
            <person name="Palaniappan K."/>
            <person name="Pillay M."/>
            <person name="Reddy T.B.K."/>
            <person name="Shapiro N."/>
            <person name="Stamatis D."/>
            <person name="Varghese N."/>
            <person name="Woyke T."/>
            <person name="Boden R."/>
            <person name="Freyermuth S.K."/>
            <person name="Kerfeld C.A."/>
        </authorList>
    </citation>
    <scope>NUCLEOTIDE SEQUENCE [LARGE SCALE GENOMIC DNA]</scope>
    <source>
        <strain evidence="2 3">JR-2</strain>
    </source>
</reference>
<dbReference type="EMBL" id="CP035033">
    <property type="protein sequence ID" value="QAB15803.1"/>
    <property type="molecule type" value="Genomic_DNA"/>
</dbReference>
<evidence type="ECO:0000259" key="1">
    <source>
        <dbReference type="Pfam" id="PF12705"/>
    </source>
</evidence>
<dbReference type="Gene3D" id="3.90.320.10">
    <property type="match status" value="1"/>
</dbReference>
<dbReference type="RefSeq" id="WP_128385165.1">
    <property type="nucleotide sequence ID" value="NZ_CP035033.1"/>
</dbReference>
<dbReference type="KEGG" id="htr:EPV75_09035"/>
<sequence length="927" mass="105191">MMPTVHITANSRLTGFLKQALLADQWATQSVAKTPAVMTWNQWWQEWEQEALLSGRLALNAWPSKRLSAFEAQLIWESLVDDKIQAEPQLALLNETATAKQLYQAWCFWSEYFDDQDEQTIFQTDEVRLFLALKDDYQKRLKEQNWQDDVLTMQWRLRWLQERPVTSARFVLHGFDEITPFMQQWMNRLREAGNEVMIAEADEAPARQQRRYAAMNPQDEMQQAALWCAETLQRLGETKAAKDIRIGVVAPNLNDIQQGFSALLDEVLFQRFGQALPLKTGRRVLYNVSLGESLANTPIVQNALQTLNLALLPDKRLSYADWSAWLVSPYTLGALPQRQKADAQLRRLQWASFKWPNLVTWLEQQENHWPTLLPKPLMTVLQKISAKSSDRKYTGRLSLHAFLERVERVLQQFQWGGSRPERALTSIETQQKEAFLECLGRFSQLHLGDEAQNAQAWLNLLKRFVAETVHQPQTKDVVPIQVVGMLEAGGQTFDALWVLGLTDEAWPRPPSPNPFLPMPMQRERAVPRADAQRELQYAQKITRRLAASAEQVVWSYATQLEDRVALPSPLLNLPSLAMAEPYPARDYRSLAVAQYQQAAPIEWEEDAQAPPVPLGERAPGGSGILTAQNKCPLMAFIDFRLGARQQLEDVAEGMRANHLGTLVHEVLEAFWRDVQTQNTLLALDDDNLVAKLHTFLDEAMQPLMQQFDDHYLALEKERITELLMNWLALEKQRPSFKVVAFEEVHTPTIAGIEFKIKIDRVDAVLAEEGENSGEAVSVILDYKTGKASVKDLLKEPIEAPQLAVYLHAYRDAVAGLGYGILHSDDGVRFNTLVADDGVMLKDRSQLVFAKESGKEGGDYEGVTWTDFLNGLRDEVEALAESIQQGRAEMTFRDEKDLAYAAGALALRLPEVKSQLAKAGWQGSEEDA</sequence>
<dbReference type="Gene3D" id="3.40.50.300">
    <property type="entry name" value="P-loop containing nucleotide triphosphate hydrolases"/>
    <property type="match status" value="1"/>
</dbReference>
<dbReference type="InterPro" id="IPR011604">
    <property type="entry name" value="PDDEXK-like_dom_sf"/>
</dbReference>
<dbReference type="NCBIfam" id="TIGR03623">
    <property type="entry name" value="probable DNA repair protein"/>
    <property type="match status" value="1"/>
</dbReference>
<accession>A0A410H4E9</accession>
<feature type="domain" description="PD-(D/E)XK endonuclease-like" evidence="1">
    <location>
        <begin position="629"/>
        <end position="887"/>
    </location>
</feature>